<name>A0A4Y2LM83_ARAVE</name>
<dbReference type="Proteomes" id="UP000499080">
    <property type="component" value="Unassembled WGS sequence"/>
</dbReference>
<dbReference type="OrthoDB" id="6437672at2759"/>
<keyword evidence="3" id="KW-1185">Reference proteome</keyword>
<dbReference type="EMBL" id="BGPR01005997">
    <property type="protein sequence ID" value="GBN15230.1"/>
    <property type="molecule type" value="Genomic_DNA"/>
</dbReference>
<evidence type="ECO:0000313" key="3">
    <source>
        <dbReference type="Proteomes" id="UP000499080"/>
    </source>
</evidence>
<evidence type="ECO:0000313" key="2">
    <source>
        <dbReference type="EMBL" id="GBN15230.1"/>
    </source>
</evidence>
<dbReference type="AlphaFoldDB" id="A0A4Y2LM83"/>
<feature type="region of interest" description="Disordered" evidence="1">
    <location>
        <begin position="129"/>
        <end position="180"/>
    </location>
</feature>
<reference evidence="2 3" key="1">
    <citation type="journal article" date="2019" name="Sci. Rep.">
        <title>Orb-weaving spider Araneus ventricosus genome elucidates the spidroin gene catalogue.</title>
        <authorList>
            <person name="Kono N."/>
            <person name="Nakamura H."/>
            <person name="Ohtoshi R."/>
            <person name="Moran D.A.P."/>
            <person name="Shinohara A."/>
            <person name="Yoshida Y."/>
            <person name="Fujiwara M."/>
            <person name="Mori M."/>
            <person name="Tomita M."/>
            <person name="Arakawa K."/>
        </authorList>
    </citation>
    <scope>NUCLEOTIDE SEQUENCE [LARGE SCALE GENOMIC DNA]</scope>
</reference>
<feature type="compositionally biased region" description="Polar residues" evidence="1">
    <location>
        <begin position="131"/>
        <end position="142"/>
    </location>
</feature>
<evidence type="ECO:0000256" key="1">
    <source>
        <dbReference type="SAM" id="MobiDB-lite"/>
    </source>
</evidence>
<protein>
    <submittedName>
        <fullName evidence="2">Uncharacterized protein</fullName>
    </submittedName>
</protein>
<organism evidence="2 3">
    <name type="scientific">Araneus ventricosus</name>
    <name type="common">Orbweaver spider</name>
    <name type="synonym">Epeira ventricosa</name>
    <dbReference type="NCBI Taxonomy" id="182803"/>
    <lineage>
        <taxon>Eukaryota</taxon>
        <taxon>Metazoa</taxon>
        <taxon>Ecdysozoa</taxon>
        <taxon>Arthropoda</taxon>
        <taxon>Chelicerata</taxon>
        <taxon>Arachnida</taxon>
        <taxon>Araneae</taxon>
        <taxon>Araneomorphae</taxon>
        <taxon>Entelegynae</taxon>
        <taxon>Araneoidea</taxon>
        <taxon>Araneidae</taxon>
        <taxon>Araneus</taxon>
    </lineage>
</organism>
<proteinExistence type="predicted"/>
<sequence length="180" mass="20788">MFSFVEDMAKYCGEKSIVYNVHNFLHIADDVRLVGWLVVWCLMEQEPFLAKLRQSNEKKYAIVCFVHESQVEVVPSSWLVNNSTVKWPNNCTITAIMKHIRECKLPEDSWNTISVRVLETFSRANHKATVAQDTSNIGTDSSQSEEETATRKRMRPQRFDSPTDDESEILKRGNNSLIHH</sequence>
<gene>
    <name evidence="2" type="ORF">AVEN_23034_1</name>
</gene>
<accession>A0A4Y2LM83</accession>
<comment type="caution">
    <text evidence="2">The sequence shown here is derived from an EMBL/GenBank/DDBJ whole genome shotgun (WGS) entry which is preliminary data.</text>
</comment>